<gene>
    <name evidence="6" type="ORF">FB45DRAFT_894772</name>
</gene>
<dbReference type="Pfam" id="PF04082">
    <property type="entry name" value="Fungal_trans"/>
    <property type="match status" value="1"/>
</dbReference>
<dbReference type="Gene3D" id="4.10.240.10">
    <property type="entry name" value="Zn(2)-C6 fungal-type DNA-binding domain"/>
    <property type="match status" value="1"/>
</dbReference>
<dbReference type="GO" id="GO:0006351">
    <property type="term" value="P:DNA-templated transcription"/>
    <property type="evidence" value="ECO:0007669"/>
    <property type="project" value="InterPro"/>
</dbReference>
<evidence type="ECO:0000313" key="7">
    <source>
        <dbReference type="Proteomes" id="UP001221142"/>
    </source>
</evidence>
<dbReference type="Proteomes" id="UP001221142">
    <property type="component" value="Unassembled WGS sequence"/>
</dbReference>
<dbReference type="InterPro" id="IPR001138">
    <property type="entry name" value="Zn2Cys6_DnaBD"/>
</dbReference>
<evidence type="ECO:0000259" key="5">
    <source>
        <dbReference type="SMART" id="SM00906"/>
    </source>
</evidence>
<dbReference type="SUPFAM" id="SSF57701">
    <property type="entry name" value="Zn2/Cys6 DNA-binding domain"/>
    <property type="match status" value="1"/>
</dbReference>
<accession>A0AAD7CIF8</accession>
<dbReference type="GO" id="GO:0000981">
    <property type="term" value="F:DNA-binding transcription factor activity, RNA polymerase II-specific"/>
    <property type="evidence" value="ECO:0007669"/>
    <property type="project" value="InterPro"/>
</dbReference>
<dbReference type="PANTHER" id="PTHR46910:SF1">
    <property type="entry name" value="MISCELLANEOUS ZN(II)2CYS6 TRANSCRIPTION FACTOR (EUROFUNG)-RELATED"/>
    <property type="match status" value="1"/>
</dbReference>
<keyword evidence="2" id="KW-0539">Nucleus</keyword>
<organism evidence="6 7">
    <name type="scientific">Roridomyces roridus</name>
    <dbReference type="NCBI Taxonomy" id="1738132"/>
    <lineage>
        <taxon>Eukaryota</taxon>
        <taxon>Fungi</taxon>
        <taxon>Dikarya</taxon>
        <taxon>Basidiomycota</taxon>
        <taxon>Agaricomycotina</taxon>
        <taxon>Agaricomycetes</taxon>
        <taxon>Agaricomycetidae</taxon>
        <taxon>Agaricales</taxon>
        <taxon>Marasmiineae</taxon>
        <taxon>Mycenaceae</taxon>
        <taxon>Roridomyces</taxon>
    </lineage>
</organism>
<reference evidence="6" key="1">
    <citation type="submission" date="2023-03" db="EMBL/GenBank/DDBJ databases">
        <title>Massive genome expansion in bonnet fungi (Mycena s.s.) driven by repeated elements and novel gene families across ecological guilds.</title>
        <authorList>
            <consortium name="Lawrence Berkeley National Laboratory"/>
            <person name="Harder C.B."/>
            <person name="Miyauchi S."/>
            <person name="Viragh M."/>
            <person name="Kuo A."/>
            <person name="Thoen E."/>
            <person name="Andreopoulos B."/>
            <person name="Lu D."/>
            <person name="Skrede I."/>
            <person name="Drula E."/>
            <person name="Henrissat B."/>
            <person name="Morin E."/>
            <person name="Kohler A."/>
            <person name="Barry K."/>
            <person name="LaButti K."/>
            <person name="Morin E."/>
            <person name="Salamov A."/>
            <person name="Lipzen A."/>
            <person name="Mereny Z."/>
            <person name="Hegedus B."/>
            <person name="Baldrian P."/>
            <person name="Stursova M."/>
            <person name="Weitz H."/>
            <person name="Taylor A."/>
            <person name="Grigoriev I.V."/>
            <person name="Nagy L.G."/>
            <person name="Martin F."/>
            <person name="Kauserud H."/>
        </authorList>
    </citation>
    <scope>NUCLEOTIDE SEQUENCE</scope>
    <source>
        <strain evidence="6">9284</strain>
    </source>
</reference>
<dbReference type="SMART" id="SM00906">
    <property type="entry name" value="Fungal_trans"/>
    <property type="match status" value="1"/>
</dbReference>
<evidence type="ECO:0000259" key="4">
    <source>
        <dbReference type="SMART" id="SM00066"/>
    </source>
</evidence>
<evidence type="ECO:0000256" key="2">
    <source>
        <dbReference type="ARBA" id="ARBA00023242"/>
    </source>
</evidence>
<dbReference type="PANTHER" id="PTHR46910">
    <property type="entry name" value="TRANSCRIPTION FACTOR PDR1"/>
    <property type="match status" value="1"/>
</dbReference>
<keyword evidence="7" id="KW-1185">Reference proteome</keyword>
<dbReference type="CDD" id="cd00067">
    <property type="entry name" value="GAL4"/>
    <property type="match status" value="1"/>
</dbReference>
<evidence type="ECO:0000256" key="1">
    <source>
        <dbReference type="ARBA" id="ARBA00022723"/>
    </source>
</evidence>
<keyword evidence="1" id="KW-0479">Metal-binding</keyword>
<comment type="caution">
    <text evidence="6">The sequence shown here is derived from an EMBL/GenBank/DDBJ whole genome shotgun (WGS) entry which is preliminary data.</text>
</comment>
<dbReference type="CDD" id="cd12148">
    <property type="entry name" value="fungal_TF_MHR"/>
    <property type="match status" value="1"/>
</dbReference>
<feature type="domain" description="Xylanolytic transcriptional activator regulatory" evidence="5">
    <location>
        <begin position="332"/>
        <end position="403"/>
    </location>
</feature>
<dbReference type="InterPro" id="IPR050987">
    <property type="entry name" value="AtrR-like"/>
</dbReference>
<sequence>MHSSFSLNHKSKRRPVRSCDTCRSRKGDATTMPDNQCSSCLAFGESCTYSQLPGKRGPKNKLVEELKDKISVLENKLRTLSVCALCSQPLQSTFDSESPPSPEVPVKTERAATFIKDPHEGDEDISEELTDRFRQWQISTLIKFTPRLFGTASNISLVQSAFAMKEKYLGRPLIANSRLKRPLYWGQFPWEKDLYAKQPPYIFPVADLLNHLLDLYFDNIHPTFPILHRHSFRQDVAEGLHETDTSFGAVLLAVLGPSSPGKFPPFVVSAVDVPQYSDESRVMVDGNPLSAGWIFVSQLRIFPNLAEPTVHHAQFYCLMTLFSLGKSTPHITWAYLGLAVRFVQYHGRYLRIRTGPKFQDELWNRAFWSIFILDGLLSSLLGRSPSINPEEFDVDPPLEVDDEYWDHGFIQPLGKPSSISFFVHLTRLFQILCKTLSHLYASQLFKARMGLTVEREKEIVAELDSMMNAFLGSLPAHLRWDSVNRNGVFFEQSAVLRATFHWLQITVHRLYMHNQTPLAGPSLSICLTAARSALNVMDIWTSASPRITFSFLVQNPTFISAVILVMNIFAVKRAGLDVDKDLAQVQTALRVAKICEARWQSSGRQWELLQELQTLEGSRDQDAPPASLEGQSRPGELLPGMSIEQLLSETGGSMNGWDSELLSMWLPAPSESLMNVDQWDFLVEALAGP</sequence>
<evidence type="ECO:0000313" key="6">
    <source>
        <dbReference type="EMBL" id="KAJ7647923.1"/>
    </source>
</evidence>
<name>A0AAD7CIF8_9AGAR</name>
<proteinExistence type="predicted"/>
<evidence type="ECO:0000256" key="3">
    <source>
        <dbReference type="SAM" id="MobiDB-lite"/>
    </source>
</evidence>
<feature type="domain" description="Zn(2)-C6 fungal-type" evidence="4">
    <location>
        <begin position="13"/>
        <end position="58"/>
    </location>
</feature>
<dbReference type="InterPro" id="IPR036864">
    <property type="entry name" value="Zn2-C6_fun-type_DNA-bd_sf"/>
</dbReference>
<dbReference type="SMART" id="SM00066">
    <property type="entry name" value="GAL4"/>
    <property type="match status" value="1"/>
</dbReference>
<dbReference type="EMBL" id="JARKIF010000002">
    <property type="protein sequence ID" value="KAJ7647923.1"/>
    <property type="molecule type" value="Genomic_DNA"/>
</dbReference>
<dbReference type="GO" id="GO:0008270">
    <property type="term" value="F:zinc ion binding"/>
    <property type="evidence" value="ECO:0007669"/>
    <property type="project" value="InterPro"/>
</dbReference>
<dbReference type="GO" id="GO:0003677">
    <property type="term" value="F:DNA binding"/>
    <property type="evidence" value="ECO:0007669"/>
    <property type="project" value="InterPro"/>
</dbReference>
<protein>
    <submittedName>
        <fullName evidence="6">Fungal-specific transcription factor domain-containing protein</fullName>
    </submittedName>
</protein>
<dbReference type="InterPro" id="IPR007219">
    <property type="entry name" value="XnlR_reg_dom"/>
</dbReference>
<dbReference type="AlphaFoldDB" id="A0AAD7CIF8"/>
<feature type="region of interest" description="Disordered" evidence="3">
    <location>
        <begin position="617"/>
        <end position="637"/>
    </location>
</feature>